<keyword evidence="7" id="KW-1185">Reference proteome</keyword>
<dbReference type="InterPro" id="IPR024607">
    <property type="entry name" value="Sulfatase_CS"/>
</dbReference>
<reference evidence="6 7" key="1">
    <citation type="journal article" date="2013" name="Curr. Biol.">
        <title>The Genome of the Foraminiferan Reticulomyxa filosa.</title>
        <authorList>
            <person name="Glockner G."/>
            <person name="Hulsmann N."/>
            <person name="Schleicher M."/>
            <person name="Noegel A.A."/>
            <person name="Eichinger L."/>
            <person name="Gallinger C."/>
            <person name="Pawlowski J."/>
            <person name="Sierra R."/>
            <person name="Euteneuer U."/>
            <person name="Pillet L."/>
            <person name="Moustafa A."/>
            <person name="Platzer M."/>
            <person name="Groth M."/>
            <person name="Szafranski K."/>
            <person name="Schliwa M."/>
        </authorList>
    </citation>
    <scope>NUCLEOTIDE SEQUENCE [LARGE SCALE GENOMIC DNA]</scope>
</reference>
<evidence type="ECO:0000313" key="6">
    <source>
        <dbReference type="EMBL" id="ETO22619.1"/>
    </source>
</evidence>
<dbReference type="PROSITE" id="PS00523">
    <property type="entry name" value="SULFATASE_1"/>
    <property type="match status" value="1"/>
</dbReference>
<accession>X6NA30</accession>
<organism evidence="6 7">
    <name type="scientific">Reticulomyxa filosa</name>
    <dbReference type="NCBI Taxonomy" id="46433"/>
    <lineage>
        <taxon>Eukaryota</taxon>
        <taxon>Sar</taxon>
        <taxon>Rhizaria</taxon>
        <taxon>Retaria</taxon>
        <taxon>Foraminifera</taxon>
        <taxon>Monothalamids</taxon>
        <taxon>Reticulomyxidae</taxon>
        <taxon>Reticulomyxa</taxon>
    </lineage>
</organism>
<comment type="similarity">
    <text evidence="1">Belongs to the sulfatase family.</text>
</comment>
<dbReference type="GO" id="GO:0008449">
    <property type="term" value="F:N-acetylglucosamine-6-sulfatase activity"/>
    <property type="evidence" value="ECO:0007669"/>
    <property type="project" value="TreeGrafter"/>
</dbReference>
<evidence type="ECO:0000256" key="2">
    <source>
        <dbReference type="ARBA" id="ARBA00022729"/>
    </source>
</evidence>
<dbReference type="Pfam" id="PF00884">
    <property type="entry name" value="Sulfatase"/>
    <property type="match status" value="1"/>
</dbReference>
<comment type="caution">
    <text evidence="6">The sequence shown here is derived from an EMBL/GenBank/DDBJ whole genome shotgun (WGS) entry which is preliminary data.</text>
</comment>
<evidence type="ECO:0000259" key="5">
    <source>
        <dbReference type="Pfam" id="PF00884"/>
    </source>
</evidence>
<dbReference type="PANTHER" id="PTHR43108:SF8">
    <property type="entry name" value="SD21168P"/>
    <property type="match status" value="1"/>
</dbReference>
<keyword evidence="2" id="KW-0732">Signal</keyword>
<dbReference type="Gene3D" id="3.40.720.10">
    <property type="entry name" value="Alkaline Phosphatase, subunit A"/>
    <property type="match status" value="1"/>
</dbReference>
<feature type="domain" description="Sulfatase N-terminal" evidence="5">
    <location>
        <begin position="109"/>
        <end position="255"/>
    </location>
</feature>
<dbReference type="Proteomes" id="UP000023152">
    <property type="component" value="Unassembled WGS sequence"/>
</dbReference>
<dbReference type="EMBL" id="ASPP01010590">
    <property type="protein sequence ID" value="ETO22619.1"/>
    <property type="molecule type" value="Genomic_DNA"/>
</dbReference>
<dbReference type="InterPro" id="IPR017850">
    <property type="entry name" value="Alkaline_phosphatase_core_sf"/>
</dbReference>
<proteinExistence type="inferred from homology"/>
<sequence length="263" mass="30233">MILSKKSLLLFFFSLSIIIVIFLRIGAVVSVQSPDSTGSVDVAPEKPRSYPWFIDKMKEISQNKTNAKGKKDPKKKTSNCLSVLCLYFLGAIGKKKKKKKKDLILDGMSSMPKTLSLLSEKGMTFNNAFVTNPVCCPSRASILTGLYPHNTEVYNNSRRPWDGGCHPARFLSFIEHYSYQRFLHDVNYRPIDDSTKRKLPDNWRGTYDIEQNDLRSHLFQAVSFDEQLYKHSKNLHRTHSEYMTFHAGKYHNEYCCYVPPGTN</sequence>
<evidence type="ECO:0000256" key="3">
    <source>
        <dbReference type="ARBA" id="ARBA00022801"/>
    </source>
</evidence>
<evidence type="ECO:0000256" key="1">
    <source>
        <dbReference type="ARBA" id="ARBA00008779"/>
    </source>
</evidence>
<evidence type="ECO:0000313" key="7">
    <source>
        <dbReference type="Proteomes" id="UP000023152"/>
    </source>
</evidence>
<keyword evidence="3" id="KW-0378">Hydrolase</keyword>
<dbReference type="InterPro" id="IPR000917">
    <property type="entry name" value="Sulfatase_N"/>
</dbReference>
<name>X6NA30_RETFI</name>
<dbReference type="OrthoDB" id="96314at2759"/>
<dbReference type="SUPFAM" id="SSF53649">
    <property type="entry name" value="Alkaline phosphatase-like"/>
    <property type="match status" value="1"/>
</dbReference>
<evidence type="ECO:0000256" key="4">
    <source>
        <dbReference type="ARBA" id="ARBA00023180"/>
    </source>
</evidence>
<keyword evidence="4" id="KW-0325">Glycoprotein</keyword>
<dbReference type="GO" id="GO:0005539">
    <property type="term" value="F:glycosaminoglycan binding"/>
    <property type="evidence" value="ECO:0007669"/>
    <property type="project" value="TreeGrafter"/>
</dbReference>
<protein>
    <recommendedName>
        <fullName evidence="5">Sulfatase N-terminal domain-containing protein</fullName>
    </recommendedName>
</protein>
<dbReference type="AlphaFoldDB" id="X6NA30"/>
<dbReference type="PANTHER" id="PTHR43108">
    <property type="entry name" value="N-ACETYLGLUCOSAMINE-6-SULFATASE FAMILY MEMBER"/>
    <property type="match status" value="1"/>
</dbReference>
<gene>
    <name evidence="6" type="ORF">RFI_14573</name>
</gene>